<sequence length="180" mass="21039">FIKYIQGMMTEARWLTNNYKPTPEEYICVSREASGYVLLNITCYIGMGDSAIEDIFKWVSNWPKIVTAANVLCRIKDDIVTSEFEQKRGHNSSFVECYMRQYEISRQAAIEEGQRRIVDAWKDMNEECLRPTKVPMPFLTRILNICRVMEVIYKDKDNFTNTEGELKTFIKALLVDPIQI</sequence>
<protein>
    <submittedName>
        <fullName evidence="4">Sesquiterpene synthase</fullName>
    </submittedName>
</protein>
<evidence type="ECO:0000256" key="2">
    <source>
        <dbReference type="ARBA" id="ARBA00023239"/>
    </source>
</evidence>
<name>A0A2K3M3T5_TRIPR</name>
<evidence type="ECO:0000256" key="1">
    <source>
        <dbReference type="ARBA" id="ARBA00001946"/>
    </source>
</evidence>
<dbReference type="EMBL" id="ASHM01048683">
    <property type="protein sequence ID" value="PNX85414.1"/>
    <property type="molecule type" value="Genomic_DNA"/>
</dbReference>
<dbReference type="GO" id="GO:0016114">
    <property type="term" value="P:terpenoid biosynthetic process"/>
    <property type="evidence" value="ECO:0007669"/>
    <property type="project" value="InterPro"/>
</dbReference>
<reference evidence="4 5" key="2">
    <citation type="journal article" date="2017" name="Front. Plant Sci.">
        <title>Gene Classification and Mining of Molecular Markers Useful in Red Clover (Trifolium pratense) Breeding.</title>
        <authorList>
            <person name="Istvanek J."/>
            <person name="Dluhosova J."/>
            <person name="Dluhos P."/>
            <person name="Patkova L."/>
            <person name="Nedelnik J."/>
            <person name="Repkova J."/>
        </authorList>
    </citation>
    <scope>NUCLEOTIDE SEQUENCE [LARGE SCALE GENOMIC DNA]</scope>
    <source>
        <strain evidence="5">cv. Tatra</strain>
        <tissue evidence="4">Young leaves</tissue>
    </source>
</reference>
<evidence type="ECO:0000313" key="3">
    <source>
        <dbReference type="EMBL" id="PNX85414.1"/>
    </source>
</evidence>
<organism evidence="4 5">
    <name type="scientific">Trifolium pratense</name>
    <name type="common">Red clover</name>
    <dbReference type="NCBI Taxonomy" id="57577"/>
    <lineage>
        <taxon>Eukaryota</taxon>
        <taxon>Viridiplantae</taxon>
        <taxon>Streptophyta</taxon>
        <taxon>Embryophyta</taxon>
        <taxon>Tracheophyta</taxon>
        <taxon>Spermatophyta</taxon>
        <taxon>Magnoliopsida</taxon>
        <taxon>eudicotyledons</taxon>
        <taxon>Gunneridae</taxon>
        <taxon>Pentapetalae</taxon>
        <taxon>rosids</taxon>
        <taxon>fabids</taxon>
        <taxon>Fabales</taxon>
        <taxon>Fabaceae</taxon>
        <taxon>Papilionoideae</taxon>
        <taxon>50 kb inversion clade</taxon>
        <taxon>NPAAA clade</taxon>
        <taxon>Hologalegina</taxon>
        <taxon>IRL clade</taxon>
        <taxon>Trifolieae</taxon>
        <taxon>Trifolium</taxon>
    </lineage>
</organism>
<dbReference type="Gene3D" id="1.10.600.10">
    <property type="entry name" value="Farnesyl Diphosphate Synthase"/>
    <property type="match status" value="1"/>
</dbReference>
<comment type="caution">
    <text evidence="4">The sequence shown here is derived from an EMBL/GenBank/DDBJ whole genome shotgun (WGS) entry which is preliminary data.</text>
</comment>
<dbReference type="InterPro" id="IPR050148">
    <property type="entry name" value="Terpene_synthase-like"/>
</dbReference>
<dbReference type="GO" id="GO:0010333">
    <property type="term" value="F:terpene synthase activity"/>
    <property type="evidence" value="ECO:0007669"/>
    <property type="project" value="InterPro"/>
</dbReference>
<gene>
    <name evidence="3" type="ORF">L195_g041483</name>
    <name evidence="4" type="ORF">L195_g041515</name>
</gene>
<dbReference type="Pfam" id="PF19086">
    <property type="entry name" value="Terpene_syn_C_2"/>
    <property type="match status" value="1"/>
</dbReference>
<feature type="non-terminal residue" evidence="4">
    <location>
        <position position="1"/>
    </location>
</feature>
<proteinExistence type="predicted"/>
<dbReference type="SUPFAM" id="SSF48576">
    <property type="entry name" value="Terpenoid synthases"/>
    <property type="match status" value="1"/>
</dbReference>
<evidence type="ECO:0000313" key="5">
    <source>
        <dbReference type="Proteomes" id="UP000236291"/>
    </source>
</evidence>
<dbReference type="PANTHER" id="PTHR31225">
    <property type="entry name" value="OS04G0344100 PROTEIN-RELATED"/>
    <property type="match status" value="1"/>
</dbReference>
<evidence type="ECO:0000313" key="4">
    <source>
        <dbReference type="EMBL" id="PNX85446.1"/>
    </source>
</evidence>
<dbReference type="PANTHER" id="PTHR31225:SF221">
    <property type="entry name" value="(-)-GERMACRENE D SYNTHASE"/>
    <property type="match status" value="1"/>
</dbReference>
<keyword evidence="2" id="KW-0456">Lyase</keyword>
<accession>A0A2K3M3T5</accession>
<dbReference type="InterPro" id="IPR008949">
    <property type="entry name" value="Isoprenoid_synthase_dom_sf"/>
</dbReference>
<comment type="cofactor">
    <cofactor evidence="1">
        <name>Mg(2+)</name>
        <dbReference type="ChEBI" id="CHEBI:18420"/>
    </cofactor>
</comment>
<dbReference type="EMBL" id="ASHM01048750">
    <property type="protein sequence ID" value="PNX85446.1"/>
    <property type="molecule type" value="Genomic_DNA"/>
</dbReference>
<reference evidence="4 5" key="1">
    <citation type="journal article" date="2014" name="Am. J. Bot.">
        <title>Genome assembly and annotation for red clover (Trifolium pratense; Fabaceae).</title>
        <authorList>
            <person name="Istvanek J."/>
            <person name="Jaros M."/>
            <person name="Krenek A."/>
            <person name="Repkova J."/>
        </authorList>
    </citation>
    <scope>NUCLEOTIDE SEQUENCE [LARGE SCALE GENOMIC DNA]</scope>
    <source>
        <strain evidence="5">cv. Tatra</strain>
        <tissue evidence="4">Young leaves</tissue>
    </source>
</reference>
<dbReference type="Proteomes" id="UP000236291">
    <property type="component" value="Unassembled WGS sequence"/>
</dbReference>
<dbReference type="AlphaFoldDB" id="A0A2K3M3T5"/>
<dbReference type="STRING" id="57577.A0A2K3M3T5"/>